<evidence type="ECO:0000256" key="2">
    <source>
        <dbReference type="ARBA" id="ARBA00022475"/>
    </source>
</evidence>
<evidence type="ECO:0000256" key="8">
    <source>
        <dbReference type="ARBA" id="ARBA00023136"/>
    </source>
</evidence>
<dbReference type="GO" id="GO:0009055">
    <property type="term" value="F:electron transfer activity"/>
    <property type="evidence" value="ECO:0007669"/>
    <property type="project" value="InterPro"/>
</dbReference>
<evidence type="ECO:0000256" key="10">
    <source>
        <dbReference type="PIRSR" id="PIRSR000018-51"/>
    </source>
</evidence>
<sequence length="475" mass="50825">MKTVKSFALAAPLALVALAPAAAQEFSKELIEKGRYLATASDCVACHTNHDGGKPMAGGLSMVSPVGTIMSTNITPSKQFGIGNYSQAQFADAVRKGVRGDGANLYPAMPYVSYSNMTDEDIHALYAYFMQGVEPVDEKAPETKLPFPMNIRVSMMGWSLLFRPNEVHKDDPIQSDEWNRGKYLAEGAAHCSTCHTPRGVFMQEQKSLNLTGGQVGAWYAPDITNDKVHGIGSWSKEDLVTYLKTGKLENRAQAAGSMAEAISYSFQHLTDADLNAIATYVHSVPSANAGQASGVTRFDKGSAGNDMAAFRGKDYTDGLRGDHAGAQIFAANCASCHGYNAQGTKDGYYPSLFHNAATAGDNSINVIAAILNGVDRHTEAGHVFMPPFGDQVNAVVQLNNVEVASLSNYLLAQYGNDKLTVTTEDVQVIREGGPKSNIVQLARIGMGAAAIAALLLAVGFVWYRARRKARLARAA</sequence>
<evidence type="ECO:0000256" key="12">
    <source>
        <dbReference type="SAM" id="SignalP"/>
    </source>
</evidence>
<feature type="signal peptide" evidence="12">
    <location>
        <begin position="1"/>
        <end position="23"/>
    </location>
</feature>
<evidence type="ECO:0000256" key="11">
    <source>
        <dbReference type="SAM" id="Phobius"/>
    </source>
</evidence>
<feature type="binding site" description="axial binding residue" evidence="10">
    <location>
        <position position="47"/>
    </location>
    <ligand>
        <name>heme c</name>
        <dbReference type="ChEBI" id="CHEBI:61717"/>
        <label>1</label>
    </ligand>
    <ligandPart>
        <name>Fe</name>
        <dbReference type="ChEBI" id="CHEBI:18248"/>
    </ligandPart>
</feature>
<dbReference type="GO" id="GO:0016614">
    <property type="term" value="F:oxidoreductase activity, acting on CH-OH group of donors"/>
    <property type="evidence" value="ECO:0007669"/>
    <property type="project" value="InterPro"/>
</dbReference>
<evidence type="ECO:0000313" key="17">
    <source>
        <dbReference type="Proteomes" id="UP000520770"/>
    </source>
</evidence>
<feature type="binding site" description="covalent" evidence="9">
    <location>
        <position position="336"/>
    </location>
    <ligand>
        <name>heme c</name>
        <dbReference type="ChEBI" id="CHEBI:61717"/>
        <label>3</label>
    </ligand>
</feature>
<dbReference type="PANTHER" id="PTHR35008:SF8">
    <property type="entry name" value="ALCOHOL DEHYDROGENASE CYTOCHROME C SUBUNIT"/>
    <property type="match status" value="1"/>
</dbReference>
<feature type="domain" description="Cytochrome c" evidence="13">
    <location>
        <begin position="29"/>
        <end position="133"/>
    </location>
</feature>
<name>A0A7W6XBL7_9HYPH</name>
<feature type="chain" id="PRO_5036405084" evidence="12">
    <location>
        <begin position="24"/>
        <end position="475"/>
    </location>
</feature>
<dbReference type="Proteomes" id="UP000524535">
    <property type="component" value="Unassembled WGS sequence"/>
</dbReference>
<feature type="domain" description="Cytochrome c" evidence="13">
    <location>
        <begin position="176"/>
        <end position="285"/>
    </location>
</feature>
<evidence type="ECO:0000256" key="9">
    <source>
        <dbReference type="PIRSR" id="PIRSR000018-50"/>
    </source>
</evidence>
<keyword evidence="2" id="KW-1003">Cell membrane</keyword>
<dbReference type="PIRSF" id="PIRSF000018">
    <property type="entry name" value="Mb_ADH_cyt_c"/>
    <property type="match status" value="1"/>
</dbReference>
<keyword evidence="4 10" id="KW-0479">Metal-binding</keyword>
<dbReference type="PROSITE" id="PS51007">
    <property type="entry name" value="CYTC"/>
    <property type="match status" value="3"/>
</dbReference>
<keyword evidence="3 9" id="KW-0349">Heme</keyword>
<dbReference type="InterPro" id="IPR009056">
    <property type="entry name" value="Cyt_c-like_dom"/>
</dbReference>
<feature type="transmembrane region" description="Helical" evidence="11">
    <location>
        <begin position="444"/>
        <end position="463"/>
    </location>
</feature>
<evidence type="ECO:0000256" key="5">
    <source>
        <dbReference type="ARBA" id="ARBA00022729"/>
    </source>
</evidence>
<accession>A0A7W6XBL7</accession>
<dbReference type="EMBL" id="JACIHM010000003">
    <property type="protein sequence ID" value="MBB4446870.1"/>
    <property type="molecule type" value="Genomic_DNA"/>
</dbReference>
<dbReference type="InterPro" id="IPR014353">
    <property type="entry name" value="Membr-bd_ADH_cyt_c"/>
</dbReference>
<feature type="binding site" description="covalent" evidence="9">
    <location>
        <position position="194"/>
    </location>
    <ligand>
        <name>heme c</name>
        <dbReference type="ChEBI" id="CHEBI:61717"/>
        <label>2</label>
    </ligand>
</feature>
<feature type="domain" description="Cytochrome c" evidence="13">
    <location>
        <begin position="320"/>
        <end position="414"/>
    </location>
</feature>
<comment type="subcellular location">
    <subcellularLocation>
        <location evidence="1">Cell membrane</location>
    </subcellularLocation>
</comment>
<dbReference type="GO" id="GO:0020037">
    <property type="term" value="F:heme binding"/>
    <property type="evidence" value="ECO:0007669"/>
    <property type="project" value="InterPro"/>
</dbReference>
<evidence type="ECO:0000256" key="1">
    <source>
        <dbReference type="ARBA" id="ARBA00004236"/>
    </source>
</evidence>
<keyword evidence="8 11" id="KW-0472">Membrane</keyword>
<keyword evidence="11" id="KW-1133">Transmembrane helix</keyword>
<feature type="binding site" description="axial binding residue" evidence="10">
    <location>
        <position position="337"/>
    </location>
    <ligand>
        <name>heme c</name>
        <dbReference type="ChEBI" id="CHEBI:61717"/>
        <label>3</label>
    </ligand>
    <ligandPart>
        <name>Fe</name>
        <dbReference type="ChEBI" id="CHEBI:18248"/>
    </ligandPart>
</feature>
<evidence type="ECO:0000256" key="3">
    <source>
        <dbReference type="ARBA" id="ARBA00022617"/>
    </source>
</evidence>
<dbReference type="AlphaFoldDB" id="A0A7W6XBL7"/>
<keyword evidence="6" id="KW-0677">Repeat</keyword>
<evidence type="ECO:0000313" key="15">
    <source>
        <dbReference type="EMBL" id="MBB4412239.1"/>
    </source>
</evidence>
<keyword evidence="5 12" id="KW-0732">Signal</keyword>
<evidence type="ECO:0000313" key="18">
    <source>
        <dbReference type="Proteomes" id="UP000524535"/>
    </source>
</evidence>
<feature type="binding site" description="axial binding residue" evidence="10">
    <location>
        <position position="195"/>
    </location>
    <ligand>
        <name>heme c</name>
        <dbReference type="ChEBI" id="CHEBI:61717"/>
        <label>2</label>
    </ligand>
    <ligandPart>
        <name>Fe</name>
        <dbReference type="ChEBI" id="CHEBI:18248"/>
    </ligandPart>
</feature>
<dbReference type="EMBL" id="JACIGY010000003">
    <property type="protein sequence ID" value="MBB4412239.1"/>
    <property type="molecule type" value="Genomic_DNA"/>
</dbReference>
<organism evidence="15 18">
    <name type="scientific">Aliirhizobium cellulosilyticum</name>
    <dbReference type="NCBI Taxonomy" id="393664"/>
    <lineage>
        <taxon>Bacteria</taxon>
        <taxon>Pseudomonadati</taxon>
        <taxon>Pseudomonadota</taxon>
        <taxon>Alphaproteobacteria</taxon>
        <taxon>Hyphomicrobiales</taxon>
        <taxon>Rhizobiaceae</taxon>
        <taxon>Aliirhizobium</taxon>
    </lineage>
</organism>
<dbReference type="InterPro" id="IPR036909">
    <property type="entry name" value="Cyt_c-like_dom_sf"/>
</dbReference>
<protein>
    <submittedName>
        <fullName evidence="15">Mono/diheme cytochrome c family protein</fullName>
    </submittedName>
</protein>
<comment type="cofactor">
    <cofactor evidence="9">
        <name>heme c</name>
        <dbReference type="ChEBI" id="CHEBI:61717"/>
    </cofactor>
    <text evidence="9">Binds 3 heme c groups covalently per subunit.</text>
</comment>
<evidence type="ECO:0000313" key="16">
    <source>
        <dbReference type="EMBL" id="MBB4446870.1"/>
    </source>
</evidence>
<evidence type="ECO:0000313" key="14">
    <source>
        <dbReference type="EMBL" id="MBB4349539.1"/>
    </source>
</evidence>
<feature type="binding site" description="covalent" evidence="9">
    <location>
        <position position="46"/>
    </location>
    <ligand>
        <name>heme c</name>
        <dbReference type="ChEBI" id="CHEBI:61717"/>
        <label>1</label>
    </ligand>
</feature>
<keyword evidence="11" id="KW-0812">Transmembrane</keyword>
<dbReference type="Pfam" id="PF00034">
    <property type="entry name" value="Cytochrom_C"/>
    <property type="match status" value="3"/>
</dbReference>
<proteinExistence type="predicted"/>
<reference evidence="17 18" key="1">
    <citation type="submission" date="2020-08" db="EMBL/GenBank/DDBJ databases">
        <title>Genomic Encyclopedia of Type Strains, Phase IV (KMG-V): Genome sequencing to study the core and pangenomes of soil and plant-associated prokaryotes.</title>
        <authorList>
            <person name="Whitman W."/>
        </authorList>
    </citation>
    <scope>NUCLEOTIDE SEQUENCE [LARGE SCALE GENOMIC DNA]</scope>
    <source>
        <strain evidence="15 18">SEMIA 444</strain>
        <strain evidence="14 17">SEMIA 448</strain>
        <strain evidence="16 19">SEMIA 452</strain>
    </source>
</reference>
<keyword evidence="7 10" id="KW-0408">Iron</keyword>
<evidence type="ECO:0000313" key="19">
    <source>
        <dbReference type="Proteomes" id="UP000576087"/>
    </source>
</evidence>
<dbReference type="GO" id="GO:0005506">
    <property type="term" value="F:iron ion binding"/>
    <property type="evidence" value="ECO:0007669"/>
    <property type="project" value="InterPro"/>
</dbReference>
<evidence type="ECO:0000256" key="7">
    <source>
        <dbReference type="ARBA" id="ARBA00023004"/>
    </source>
</evidence>
<evidence type="ECO:0000256" key="6">
    <source>
        <dbReference type="ARBA" id="ARBA00022737"/>
    </source>
</evidence>
<dbReference type="PANTHER" id="PTHR35008">
    <property type="entry name" value="BLL4482 PROTEIN-RELATED"/>
    <property type="match status" value="1"/>
</dbReference>
<feature type="binding site" description="covalent" evidence="9">
    <location>
        <position position="191"/>
    </location>
    <ligand>
        <name>heme c</name>
        <dbReference type="ChEBI" id="CHEBI:61717"/>
        <label>2</label>
    </ligand>
</feature>
<dbReference type="EMBL" id="JACIGW010000003">
    <property type="protein sequence ID" value="MBB4349539.1"/>
    <property type="molecule type" value="Genomic_DNA"/>
</dbReference>
<dbReference type="InterPro" id="IPR051459">
    <property type="entry name" value="Cytochrome_c-type_DH"/>
</dbReference>
<dbReference type="GO" id="GO:0005886">
    <property type="term" value="C:plasma membrane"/>
    <property type="evidence" value="ECO:0007669"/>
    <property type="project" value="UniProtKB-SubCell"/>
</dbReference>
<dbReference type="Gene3D" id="1.10.760.10">
    <property type="entry name" value="Cytochrome c-like domain"/>
    <property type="match status" value="3"/>
</dbReference>
<dbReference type="RefSeq" id="WP_183824923.1">
    <property type="nucleotide sequence ID" value="NZ_JACIGW010000003.1"/>
</dbReference>
<feature type="binding site" description="covalent" evidence="9">
    <location>
        <position position="43"/>
    </location>
    <ligand>
        <name>heme c</name>
        <dbReference type="ChEBI" id="CHEBI:61717"/>
        <label>1</label>
    </ligand>
</feature>
<evidence type="ECO:0000259" key="13">
    <source>
        <dbReference type="PROSITE" id="PS51007"/>
    </source>
</evidence>
<keyword evidence="18" id="KW-1185">Reference proteome</keyword>
<comment type="caution">
    <text evidence="15">The sequence shown here is derived from an EMBL/GenBank/DDBJ whole genome shotgun (WGS) entry which is preliminary data.</text>
</comment>
<dbReference type="Proteomes" id="UP000520770">
    <property type="component" value="Unassembled WGS sequence"/>
</dbReference>
<dbReference type="SUPFAM" id="SSF46626">
    <property type="entry name" value="Cytochrome c"/>
    <property type="match status" value="3"/>
</dbReference>
<gene>
    <name evidence="15" type="ORF">GGE31_002752</name>
    <name evidence="14" type="ORF">GGE33_003301</name>
    <name evidence="16" type="ORF">GGE35_002692</name>
</gene>
<dbReference type="Proteomes" id="UP000576087">
    <property type="component" value="Unassembled WGS sequence"/>
</dbReference>
<evidence type="ECO:0000256" key="4">
    <source>
        <dbReference type="ARBA" id="ARBA00022723"/>
    </source>
</evidence>
<feature type="binding site" description="covalent" evidence="9">
    <location>
        <position position="333"/>
    </location>
    <ligand>
        <name>heme c</name>
        <dbReference type="ChEBI" id="CHEBI:61717"/>
        <label>3</label>
    </ligand>
</feature>